<organism evidence="7 8">
    <name type="scientific">Streptomyces boncukensis</name>
    <dbReference type="NCBI Taxonomy" id="2711219"/>
    <lineage>
        <taxon>Bacteria</taxon>
        <taxon>Bacillati</taxon>
        <taxon>Actinomycetota</taxon>
        <taxon>Actinomycetes</taxon>
        <taxon>Kitasatosporales</taxon>
        <taxon>Streptomycetaceae</taxon>
        <taxon>Streptomyces</taxon>
    </lineage>
</organism>
<dbReference type="InterPro" id="IPR015424">
    <property type="entry name" value="PyrdxlP-dep_Trfase"/>
</dbReference>
<dbReference type="InterPro" id="IPR015421">
    <property type="entry name" value="PyrdxlP-dep_Trfase_major"/>
</dbReference>
<dbReference type="GO" id="GO:0003677">
    <property type="term" value="F:DNA binding"/>
    <property type="evidence" value="ECO:0007669"/>
    <property type="project" value="UniProtKB-KW"/>
</dbReference>
<dbReference type="Pfam" id="PF00392">
    <property type="entry name" value="GntR"/>
    <property type="match status" value="1"/>
</dbReference>
<dbReference type="Gene3D" id="3.40.640.10">
    <property type="entry name" value="Type I PLP-dependent aspartate aminotransferase-like (Major domain)"/>
    <property type="match status" value="1"/>
</dbReference>
<keyword evidence="7" id="KW-0032">Aminotransferase</keyword>
<dbReference type="Proteomes" id="UP000477722">
    <property type="component" value="Unassembled WGS sequence"/>
</dbReference>
<evidence type="ECO:0000256" key="1">
    <source>
        <dbReference type="ARBA" id="ARBA00005384"/>
    </source>
</evidence>
<name>A0A6G4WUX5_9ACTN</name>
<dbReference type="InterPro" id="IPR015422">
    <property type="entry name" value="PyrdxlP-dep_Trfase_small"/>
</dbReference>
<evidence type="ECO:0000256" key="5">
    <source>
        <dbReference type="ARBA" id="ARBA00023163"/>
    </source>
</evidence>
<dbReference type="InterPro" id="IPR051446">
    <property type="entry name" value="HTH_trans_reg/aminotransferase"/>
</dbReference>
<dbReference type="InterPro" id="IPR000524">
    <property type="entry name" value="Tscrpt_reg_HTH_GntR"/>
</dbReference>
<proteinExistence type="inferred from homology"/>
<evidence type="ECO:0000313" key="7">
    <source>
        <dbReference type="EMBL" id="NGO68344.1"/>
    </source>
</evidence>
<gene>
    <name evidence="7" type="ORF">G5C65_08250</name>
</gene>
<dbReference type="RefSeq" id="WP_165297994.1">
    <property type="nucleotide sequence ID" value="NZ_JAAKZZ010000054.1"/>
</dbReference>
<dbReference type="PANTHER" id="PTHR46577:SF1">
    <property type="entry name" value="HTH-TYPE TRANSCRIPTIONAL REGULATORY PROTEIN GABR"/>
    <property type="match status" value="1"/>
</dbReference>
<evidence type="ECO:0000256" key="4">
    <source>
        <dbReference type="ARBA" id="ARBA00023125"/>
    </source>
</evidence>
<dbReference type="SUPFAM" id="SSF46785">
    <property type="entry name" value="Winged helix' DNA-binding domain"/>
    <property type="match status" value="1"/>
</dbReference>
<dbReference type="InterPro" id="IPR004839">
    <property type="entry name" value="Aminotransferase_I/II_large"/>
</dbReference>
<dbReference type="Gene3D" id="3.90.1150.10">
    <property type="entry name" value="Aspartate Aminotransferase, domain 1"/>
    <property type="match status" value="1"/>
</dbReference>
<dbReference type="Gene3D" id="1.10.10.10">
    <property type="entry name" value="Winged helix-like DNA-binding domain superfamily/Winged helix DNA-binding domain"/>
    <property type="match status" value="1"/>
</dbReference>
<sequence length="477" mass="50139">MTADPSLFARLLAEDEHSAPAYRRITQAIATAVTTGRLAGGDRLPTHRELARELGVSVPTVSRGYREAEQQGLISSTVGRGTFVTGVSGIPQLREAPGGAQDAGPRQLDMAVNAPARGIHDDLLRRALTSIASTAAPDGLLGYEPDIGTYEQRLAACAWLARGGLEAGPGQVAICHGGQHALLVAFAAALRPGETLLTEALTYPGAKSAAQMLGLGLQAVAMDGHGLVPEALDAACGPAEGPRALYCMPTAHNPTAITLSPERRQAIVEVARRRDLLIIEDDVFGLLEGDAAPTPLAALAPERTLYLTSLSKTLAPGLRGGVLAGPPSMADRIGALIRASVFNPSPLANAVVLRWLTDGTADRLLDWQREEMARRREAAEQLLRPHPAVARVRSAALHAWVEPHEPWSASEVVTLAEGLGIAISPTPYFSATEQTVPRGVRLCLGNAADVGALTSALRTLADGLERGRPTWASTTRV</sequence>
<keyword evidence="3" id="KW-0805">Transcription regulation</keyword>
<dbReference type="Pfam" id="PF00155">
    <property type="entry name" value="Aminotran_1_2"/>
    <property type="match status" value="1"/>
</dbReference>
<evidence type="ECO:0000313" key="8">
    <source>
        <dbReference type="Proteomes" id="UP000477722"/>
    </source>
</evidence>
<dbReference type="CDD" id="cd07377">
    <property type="entry name" value="WHTH_GntR"/>
    <property type="match status" value="1"/>
</dbReference>
<evidence type="ECO:0000259" key="6">
    <source>
        <dbReference type="PROSITE" id="PS50949"/>
    </source>
</evidence>
<dbReference type="SUPFAM" id="SSF53383">
    <property type="entry name" value="PLP-dependent transferases"/>
    <property type="match status" value="1"/>
</dbReference>
<accession>A0A6G4WUX5</accession>
<keyword evidence="5" id="KW-0804">Transcription</keyword>
<keyword evidence="7" id="KW-0808">Transferase</keyword>
<dbReference type="AlphaFoldDB" id="A0A6G4WUX5"/>
<dbReference type="GO" id="GO:0030170">
    <property type="term" value="F:pyridoxal phosphate binding"/>
    <property type="evidence" value="ECO:0007669"/>
    <property type="project" value="InterPro"/>
</dbReference>
<evidence type="ECO:0000256" key="2">
    <source>
        <dbReference type="ARBA" id="ARBA00022898"/>
    </source>
</evidence>
<keyword evidence="2" id="KW-0663">Pyridoxal phosphate</keyword>
<reference evidence="7 8" key="1">
    <citation type="submission" date="2020-02" db="EMBL/GenBank/DDBJ databases">
        <title>Whole-genome analyses of novel actinobacteria.</title>
        <authorList>
            <person name="Sahin N."/>
            <person name="Tatar D."/>
        </authorList>
    </citation>
    <scope>NUCLEOTIDE SEQUENCE [LARGE SCALE GENOMIC DNA]</scope>
    <source>
        <strain evidence="7 8">SB3404</strain>
    </source>
</reference>
<keyword evidence="8" id="KW-1185">Reference proteome</keyword>
<comment type="similarity">
    <text evidence="1">In the C-terminal section; belongs to the class-I pyridoxal-phosphate-dependent aminotransferase family.</text>
</comment>
<evidence type="ECO:0000256" key="3">
    <source>
        <dbReference type="ARBA" id="ARBA00023015"/>
    </source>
</evidence>
<keyword evidence="4" id="KW-0238">DNA-binding</keyword>
<dbReference type="CDD" id="cd00609">
    <property type="entry name" value="AAT_like"/>
    <property type="match status" value="1"/>
</dbReference>
<dbReference type="InterPro" id="IPR036390">
    <property type="entry name" value="WH_DNA-bd_sf"/>
</dbReference>
<dbReference type="PROSITE" id="PS50949">
    <property type="entry name" value="HTH_GNTR"/>
    <property type="match status" value="1"/>
</dbReference>
<protein>
    <submittedName>
        <fullName evidence="7">PLP-dependent aminotransferase family protein</fullName>
    </submittedName>
</protein>
<feature type="domain" description="HTH gntR-type" evidence="6">
    <location>
        <begin position="19"/>
        <end position="87"/>
    </location>
</feature>
<dbReference type="InterPro" id="IPR036388">
    <property type="entry name" value="WH-like_DNA-bd_sf"/>
</dbReference>
<dbReference type="PANTHER" id="PTHR46577">
    <property type="entry name" value="HTH-TYPE TRANSCRIPTIONAL REGULATORY PROTEIN GABR"/>
    <property type="match status" value="1"/>
</dbReference>
<dbReference type="EMBL" id="JAAKZZ010000054">
    <property type="protein sequence ID" value="NGO68344.1"/>
    <property type="molecule type" value="Genomic_DNA"/>
</dbReference>
<dbReference type="GO" id="GO:0008483">
    <property type="term" value="F:transaminase activity"/>
    <property type="evidence" value="ECO:0007669"/>
    <property type="project" value="UniProtKB-KW"/>
</dbReference>
<comment type="caution">
    <text evidence="7">The sequence shown here is derived from an EMBL/GenBank/DDBJ whole genome shotgun (WGS) entry which is preliminary data.</text>
</comment>
<dbReference type="SMART" id="SM00345">
    <property type="entry name" value="HTH_GNTR"/>
    <property type="match status" value="1"/>
</dbReference>
<dbReference type="GO" id="GO:0003700">
    <property type="term" value="F:DNA-binding transcription factor activity"/>
    <property type="evidence" value="ECO:0007669"/>
    <property type="project" value="InterPro"/>
</dbReference>